<dbReference type="OrthoDB" id="9798476at2"/>
<gene>
    <name evidence="3" type="ORF">KDAU_39820</name>
</gene>
<dbReference type="InterPro" id="IPR052573">
    <property type="entry name" value="DnaJ_C_subfamily_28"/>
</dbReference>
<evidence type="ECO:0000259" key="2">
    <source>
        <dbReference type="Pfam" id="PF09350"/>
    </source>
</evidence>
<evidence type="ECO:0000256" key="1">
    <source>
        <dbReference type="SAM" id="MobiDB-lite"/>
    </source>
</evidence>
<dbReference type="Proteomes" id="UP000287224">
    <property type="component" value="Unassembled WGS sequence"/>
</dbReference>
<dbReference type="InterPro" id="IPR018961">
    <property type="entry name" value="DnaJ_homolog_subfam-C_membr-28"/>
</dbReference>
<dbReference type="AlphaFoldDB" id="A0A401ZII4"/>
<feature type="compositionally biased region" description="Basic and acidic residues" evidence="1">
    <location>
        <begin position="1"/>
        <end position="11"/>
    </location>
</feature>
<organism evidence="3 4">
    <name type="scientific">Dictyobacter aurantiacus</name>
    <dbReference type="NCBI Taxonomy" id="1936993"/>
    <lineage>
        <taxon>Bacteria</taxon>
        <taxon>Bacillati</taxon>
        <taxon>Chloroflexota</taxon>
        <taxon>Ktedonobacteria</taxon>
        <taxon>Ktedonobacterales</taxon>
        <taxon>Dictyobacteraceae</taxon>
        <taxon>Dictyobacter</taxon>
    </lineage>
</organism>
<dbReference type="PANTHER" id="PTHR39158:SF1">
    <property type="entry name" value="DNAJ HOMOLOG SUBFAMILY C MEMBER 28"/>
    <property type="match status" value="1"/>
</dbReference>
<protein>
    <recommendedName>
        <fullName evidence="2">DnaJ homologue subfamily C member 28 conserved domain-containing protein</fullName>
    </recommendedName>
</protein>
<dbReference type="EMBL" id="BIFQ01000001">
    <property type="protein sequence ID" value="GCE06653.1"/>
    <property type="molecule type" value="Genomic_DNA"/>
</dbReference>
<dbReference type="Pfam" id="PF09350">
    <property type="entry name" value="DJC28_CD"/>
    <property type="match status" value="1"/>
</dbReference>
<feature type="domain" description="DnaJ homologue subfamily C member 28 conserved" evidence="2">
    <location>
        <begin position="34"/>
        <end position="96"/>
    </location>
</feature>
<reference evidence="4" key="1">
    <citation type="submission" date="2018-12" db="EMBL/GenBank/DDBJ databases">
        <title>Tengunoibacter tsumagoiensis gen. nov., sp. nov., Dictyobacter kobayashii sp. nov., D. alpinus sp. nov., and D. joshuensis sp. nov. and description of Dictyobacteraceae fam. nov. within the order Ktedonobacterales isolated from Tengu-no-mugimeshi.</title>
        <authorList>
            <person name="Wang C.M."/>
            <person name="Zheng Y."/>
            <person name="Sakai Y."/>
            <person name="Toyoda A."/>
            <person name="Minakuchi Y."/>
            <person name="Abe K."/>
            <person name="Yokota A."/>
            <person name="Yabe S."/>
        </authorList>
    </citation>
    <scope>NUCLEOTIDE SEQUENCE [LARGE SCALE GENOMIC DNA]</scope>
    <source>
        <strain evidence="4">S-27</strain>
    </source>
</reference>
<keyword evidence="4" id="KW-1185">Reference proteome</keyword>
<evidence type="ECO:0000313" key="3">
    <source>
        <dbReference type="EMBL" id="GCE06653.1"/>
    </source>
</evidence>
<accession>A0A401ZII4</accession>
<proteinExistence type="predicted"/>
<comment type="caution">
    <text evidence="3">The sequence shown here is derived from an EMBL/GenBank/DDBJ whole genome shotgun (WGS) entry which is preliminary data.</text>
</comment>
<feature type="region of interest" description="Disordered" evidence="1">
    <location>
        <begin position="1"/>
        <end position="22"/>
    </location>
</feature>
<dbReference type="PANTHER" id="PTHR39158">
    <property type="entry name" value="OS08G0560600 PROTEIN"/>
    <property type="match status" value="1"/>
</dbReference>
<evidence type="ECO:0000313" key="4">
    <source>
        <dbReference type="Proteomes" id="UP000287224"/>
    </source>
</evidence>
<dbReference type="RefSeq" id="WP_126597581.1">
    <property type="nucleotide sequence ID" value="NZ_BIFQ01000001.1"/>
</dbReference>
<name>A0A401ZII4_9CHLR</name>
<sequence length="183" mass="21475">MKFVDWRKKAEQPGVDAEGQQRSTYRGRRMGDYVEEMIRQAQERGEFENLKGMGKPLQLDMSARDENSMANKLLKDNGFVPLEIELQRQIDTDLERTTQKIQYLISQHQRLTTRRLAPFESEKRRFNAAVEKAAAEYDEALRRINSKILTLNVSTPSAMHRPILKVDKMVEEFRQRCPLFDLK</sequence>